<evidence type="ECO:0000313" key="1">
    <source>
        <dbReference type="EMBL" id="AGZ94403.1"/>
    </source>
</evidence>
<proteinExistence type="predicted"/>
<accession>U5YPW1</accession>
<dbReference type="EMBL" id="KF386877">
    <property type="protein sequence ID" value="AGZ94403.1"/>
    <property type="molecule type" value="Genomic_DNA"/>
</dbReference>
<sequence length="354" mass="35698">MSTLIASCTRGAQSLPERLTTIEGTGQAGDLVVARVVRVGAYPRVENTHGRDVRIRPGDEIVGVLGERHSTTSIYGGLPQGGLPVTAGAPADLMAVGGVVGIAASSPASLGTATALELVGLAADEQGRAISLRPRTAPSVPATPVVFVGGTAAEVGKTTFASALVHQLSARHAVRVGVTKLAGTGRLRDLLTLADAGAHCAADFVDAGLATTYGHPADTVVGAARHLVGRLTDEGAEIVVAELGGDLWGAGIPDILRDPGLSAAARALVLVPSDTMASLGADTWLTQNGITIPPVHGVPHRNVLAARERVGRGMGVQLVDPHSEEDLERLIAGLLRPAAPAGTTGAALAAAGSR</sequence>
<dbReference type="SUPFAM" id="SSF52540">
    <property type="entry name" value="P-loop containing nucleoside triphosphate hydrolases"/>
    <property type="match status" value="1"/>
</dbReference>
<dbReference type="InterPro" id="IPR027417">
    <property type="entry name" value="P-loop_NTPase"/>
</dbReference>
<evidence type="ECO:0008006" key="2">
    <source>
        <dbReference type="Google" id="ProtNLM"/>
    </source>
</evidence>
<name>U5YPW1_9ACTN</name>
<reference evidence="1" key="1">
    <citation type="journal article" date="2013" name="Proc. Natl. Acad. Sci. U.S.A.">
        <title>Diversity and abundance of phosphonate biosynthetic genes in nature.</title>
        <authorList>
            <person name="Yu X."/>
            <person name="Doroghazi J.R."/>
            <person name="Janga S.C."/>
            <person name="Zhang J.K."/>
            <person name="Circello B."/>
            <person name="Griffin B.M."/>
            <person name="Labeda D.P."/>
            <person name="Metcalf W.W."/>
        </authorList>
    </citation>
    <scope>NUCLEOTIDE SEQUENCE</scope>
    <source>
        <strain evidence="1">31A4</strain>
    </source>
</reference>
<dbReference type="AlphaFoldDB" id="U5YPW1"/>
<organism evidence="1">
    <name type="scientific">Streptomyces sp. 31A4</name>
    <dbReference type="NCBI Taxonomy" id="1415543"/>
    <lineage>
        <taxon>Bacteria</taxon>
        <taxon>Bacillati</taxon>
        <taxon>Actinomycetota</taxon>
        <taxon>Actinomycetes</taxon>
        <taxon>Kitasatosporales</taxon>
        <taxon>Streptomycetaceae</taxon>
        <taxon>Streptomyces</taxon>
    </lineage>
</organism>
<dbReference type="Gene3D" id="3.40.50.300">
    <property type="entry name" value="P-loop containing nucleotide triphosphate hydrolases"/>
    <property type="match status" value="1"/>
</dbReference>
<protein>
    <recommendedName>
        <fullName evidence="2">DUF1611 domain-containing protein</fullName>
    </recommendedName>
</protein>